<dbReference type="AlphaFoldDB" id="A0A095VV70"/>
<evidence type="ECO:0000259" key="5">
    <source>
        <dbReference type="Pfam" id="PF01321"/>
    </source>
</evidence>
<dbReference type="RefSeq" id="WP_052094514.1">
    <property type="nucleotide sequence ID" value="NZ_KN234760.1"/>
</dbReference>
<dbReference type="GO" id="GO:0005737">
    <property type="term" value="C:cytoplasm"/>
    <property type="evidence" value="ECO:0007669"/>
    <property type="project" value="UniProtKB-ARBA"/>
</dbReference>
<dbReference type="InterPro" id="IPR036005">
    <property type="entry name" value="Creatinase/aminopeptidase-like"/>
</dbReference>
<dbReference type="GO" id="GO:0046872">
    <property type="term" value="F:metal ion binding"/>
    <property type="evidence" value="ECO:0007669"/>
    <property type="project" value="UniProtKB-KW"/>
</dbReference>
<dbReference type="CDD" id="cd01085">
    <property type="entry name" value="APP"/>
    <property type="match status" value="1"/>
</dbReference>
<keyword evidence="3 7" id="KW-0378">Hydrolase</keyword>
<feature type="domain" description="Peptidase M24" evidence="4">
    <location>
        <begin position="307"/>
        <end position="520"/>
    </location>
</feature>
<keyword evidence="2" id="KW-0479">Metal-binding</keyword>
<organism evidence="7 8">
    <name type="scientific">Pseudohaliea rubra DSM 19751</name>
    <dbReference type="NCBI Taxonomy" id="1265313"/>
    <lineage>
        <taxon>Bacteria</taxon>
        <taxon>Pseudomonadati</taxon>
        <taxon>Pseudomonadota</taxon>
        <taxon>Gammaproteobacteria</taxon>
        <taxon>Cellvibrionales</taxon>
        <taxon>Halieaceae</taxon>
        <taxon>Pseudohaliea</taxon>
    </lineage>
</organism>
<dbReference type="Proteomes" id="UP000029640">
    <property type="component" value="Unassembled WGS sequence"/>
</dbReference>
<feature type="domain" description="Peptidase M24 C-terminal" evidence="6">
    <location>
        <begin position="530"/>
        <end position="590"/>
    </location>
</feature>
<keyword evidence="7" id="KW-0031">Aminopeptidase</keyword>
<evidence type="ECO:0000256" key="2">
    <source>
        <dbReference type="ARBA" id="ARBA00022723"/>
    </source>
</evidence>
<accession>A0A095VV70</accession>
<dbReference type="Pfam" id="PF16188">
    <property type="entry name" value="Peptidase_M24_C"/>
    <property type="match status" value="1"/>
</dbReference>
<dbReference type="EMBL" id="AUVB01000001">
    <property type="protein sequence ID" value="KGE05367.1"/>
    <property type="molecule type" value="Genomic_DNA"/>
</dbReference>
<dbReference type="PANTHER" id="PTHR43763:SF6">
    <property type="entry name" value="XAA-PRO AMINOPEPTIDASE 1"/>
    <property type="match status" value="1"/>
</dbReference>
<feature type="domain" description="Creatinase N-terminal" evidence="5">
    <location>
        <begin position="6"/>
        <end position="140"/>
    </location>
</feature>
<evidence type="ECO:0000313" key="8">
    <source>
        <dbReference type="Proteomes" id="UP000029640"/>
    </source>
</evidence>
<dbReference type="PANTHER" id="PTHR43763">
    <property type="entry name" value="XAA-PRO AMINOPEPTIDASE 1"/>
    <property type="match status" value="1"/>
</dbReference>
<name>A0A095VV70_9GAMM</name>
<comment type="caution">
    <text evidence="7">The sequence shown here is derived from an EMBL/GenBank/DDBJ whole genome shotgun (WGS) entry which is preliminary data.</text>
</comment>
<dbReference type="PATRIC" id="fig|1265313.6.peg.47"/>
<dbReference type="Gene3D" id="3.90.230.10">
    <property type="entry name" value="Creatinase/methionine aminopeptidase superfamily"/>
    <property type="match status" value="1"/>
</dbReference>
<dbReference type="SUPFAM" id="SSF55920">
    <property type="entry name" value="Creatinase/aminopeptidase"/>
    <property type="match status" value="1"/>
</dbReference>
<dbReference type="FunFam" id="3.90.230.10:FF:000009">
    <property type="entry name" value="xaa-Pro aminopeptidase 2"/>
    <property type="match status" value="1"/>
</dbReference>
<dbReference type="InterPro" id="IPR000994">
    <property type="entry name" value="Pept_M24"/>
</dbReference>
<evidence type="ECO:0000256" key="1">
    <source>
        <dbReference type="ARBA" id="ARBA00008766"/>
    </source>
</evidence>
<evidence type="ECO:0000259" key="4">
    <source>
        <dbReference type="Pfam" id="PF00557"/>
    </source>
</evidence>
<protein>
    <submittedName>
        <fullName evidence="7">Xaa-Pro aminopeptidase</fullName>
        <ecNumber evidence="7">3.4.11.9</ecNumber>
    </submittedName>
</protein>
<evidence type="ECO:0000313" key="7">
    <source>
        <dbReference type="EMBL" id="KGE05367.1"/>
    </source>
</evidence>
<gene>
    <name evidence="7" type="ORF">HRUBRA_00047</name>
</gene>
<keyword evidence="7" id="KW-0645">Protease</keyword>
<dbReference type="Pfam" id="PF00557">
    <property type="entry name" value="Peptidase_M24"/>
    <property type="match status" value="1"/>
</dbReference>
<dbReference type="InterPro" id="IPR050422">
    <property type="entry name" value="X-Pro_aminopeptidase_P"/>
</dbReference>
<dbReference type="Gene3D" id="3.40.350.10">
    <property type="entry name" value="Creatinase/prolidase N-terminal domain"/>
    <property type="match status" value="2"/>
</dbReference>
<dbReference type="Pfam" id="PF01321">
    <property type="entry name" value="Creatinase_N"/>
    <property type="match status" value="1"/>
</dbReference>
<dbReference type="InterPro" id="IPR032416">
    <property type="entry name" value="Peptidase_M24_C"/>
</dbReference>
<dbReference type="OrthoDB" id="9806388at2"/>
<keyword evidence="8" id="KW-1185">Reference proteome</keyword>
<dbReference type="HOGENOM" id="CLU_011781_2_1_6"/>
<dbReference type="eggNOG" id="COG0006">
    <property type="taxonomic scope" value="Bacteria"/>
</dbReference>
<dbReference type="InterPro" id="IPR033740">
    <property type="entry name" value="Pept_M24B"/>
</dbReference>
<reference evidence="7 8" key="1">
    <citation type="journal article" date="2014" name="Genome Announc.">
        <title>Genome Sequence of Gammaproteobacterial Pseudohaliea rubra Type Strain DSM 19751, Isolated from Coastal Seawater of the Mediterranean Sea.</title>
        <authorList>
            <person name="Spring S."/>
            <person name="Fiebig A."/>
            <person name="Riedel T."/>
            <person name="Goker M."/>
            <person name="Klenk H.P."/>
        </authorList>
    </citation>
    <scope>NUCLEOTIDE SEQUENCE [LARGE SCALE GENOMIC DNA]</scope>
    <source>
        <strain evidence="7 8">DSM 19751</strain>
    </source>
</reference>
<proteinExistence type="inferred from homology"/>
<sequence>MTDALNALRPFLVGKGYDALVVPRADEHLGEYLPAHNERLRWLTGFTGSAGVAVVLADRAALFVDGRYTVQVRRQVDSAAFSLHHLIDEPPVAWLSAQLAPGARVACDPRLHSLAWFEATERQLSEAGITLVADADNLIDAAWADRPTPVVAPALLLDTRYTGEDSPTRRRRIGATLARAGADAALVFAPDSVSWLLNVRGEDVPRTPVLQAWGMLHGSGELDLVCHPGRLPEGFHEHVGEGVAVYAEADAGQVLGACAGKTVLADPVTANAWTQRALREAGATLTAGDDPALLPKACKNAAELAGARDAHRRDGLAVVRFLAWLDGEVAAGRLHDEARLADQLLAFRREQPLFRQPSFDTISAAGANAAMCHYNHRDNRPASLEADSVYLVDSGGQYLDGTTDITRTVAIGDPGDAVRRLFTRVLKGHIALDTAVFPPGTTGTHLDALARQFLWQAGCDYDHGTGHGVGAFLSVHEGPQRIARAWNDTALAPGMIVSNEPGYYRDDAFGMRCENLVEVRALDNPAFEKPMLGFAALTLAPFDLRLVVPELLTAEERGWLDRYHGRVRDTLAPELDAATAAWLAEATRPLGS</sequence>
<dbReference type="GO" id="GO:0070006">
    <property type="term" value="F:metalloaminopeptidase activity"/>
    <property type="evidence" value="ECO:0007669"/>
    <property type="project" value="InterPro"/>
</dbReference>
<evidence type="ECO:0000259" key="6">
    <source>
        <dbReference type="Pfam" id="PF16188"/>
    </source>
</evidence>
<comment type="similarity">
    <text evidence="1">Belongs to the peptidase M24B family.</text>
</comment>
<dbReference type="InterPro" id="IPR000587">
    <property type="entry name" value="Creatinase_N"/>
</dbReference>
<dbReference type="EC" id="3.4.11.9" evidence="7"/>
<dbReference type="STRING" id="1265313.HRUBRA_00047"/>
<evidence type="ECO:0000256" key="3">
    <source>
        <dbReference type="ARBA" id="ARBA00022801"/>
    </source>
</evidence>
<dbReference type="Pfam" id="PF16189">
    <property type="entry name" value="Creatinase_N_2"/>
    <property type="match status" value="1"/>
</dbReference>
<dbReference type="InterPro" id="IPR029149">
    <property type="entry name" value="Creatin/AminoP/Spt16_N"/>
</dbReference>
<dbReference type="SUPFAM" id="SSF53092">
    <property type="entry name" value="Creatinase/prolidase N-terminal domain"/>
    <property type="match status" value="1"/>
</dbReference>